<dbReference type="GO" id="GO:0008237">
    <property type="term" value="F:metallopeptidase activity"/>
    <property type="evidence" value="ECO:0007669"/>
    <property type="project" value="UniProtKB-KW"/>
</dbReference>
<dbReference type="GO" id="GO:0046872">
    <property type="term" value="F:metal ion binding"/>
    <property type="evidence" value="ECO:0007669"/>
    <property type="project" value="UniProtKB-KW"/>
</dbReference>
<evidence type="ECO:0000313" key="11">
    <source>
        <dbReference type="EMBL" id="TFK26750.1"/>
    </source>
</evidence>
<dbReference type="PANTHER" id="PTHR47466">
    <property type="match status" value="1"/>
</dbReference>
<keyword evidence="2" id="KW-0645">Protease</keyword>
<evidence type="ECO:0000256" key="2">
    <source>
        <dbReference type="ARBA" id="ARBA00022670"/>
    </source>
</evidence>
<dbReference type="InterPro" id="IPR008754">
    <property type="entry name" value="Peptidase_M43"/>
</dbReference>
<evidence type="ECO:0000256" key="7">
    <source>
        <dbReference type="ARBA" id="ARBA00023049"/>
    </source>
</evidence>
<dbReference type="InterPro" id="IPR024079">
    <property type="entry name" value="MetalloPept_cat_dom_sf"/>
</dbReference>
<feature type="domain" description="Peptidase M43 pregnancy-associated plasma-A" evidence="10">
    <location>
        <begin position="150"/>
        <end position="275"/>
    </location>
</feature>
<dbReference type="AlphaFoldDB" id="A0A5C3L1Z3"/>
<evidence type="ECO:0000256" key="5">
    <source>
        <dbReference type="ARBA" id="ARBA00022801"/>
    </source>
</evidence>
<name>A0A5C3L1Z3_COPMA</name>
<dbReference type="Pfam" id="PF05572">
    <property type="entry name" value="Peptidase_M43"/>
    <property type="match status" value="1"/>
</dbReference>
<organism evidence="11 12">
    <name type="scientific">Coprinopsis marcescibilis</name>
    <name type="common">Agaric fungus</name>
    <name type="synonym">Psathyrella marcescibilis</name>
    <dbReference type="NCBI Taxonomy" id="230819"/>
    <lineage>
        <taxon>Eukaryota</taxon>
        <taxon>Fungi</taxon>
        <taxon>Dikarya</taxon>
        <taxon>Basidiomycota</taxon>
        <taxon>Agaricomycotina</taxon>
        <taxon>Agaricomycetes</taxon>
        <taxon>Agaricomycetidae</taxon>
        <taxon>Agaricales</taxon>
        <taxon>Agaricineae</taxon>
        <taxon>Psathyrellaceae</taxon>
        <taxon>Coprinopsis</taxon>
    </lineage>
</organism>
<reference evidence="11 12" key="1">
    <citation type="journal article" date="2019" name="Nat. Ecol. Evol.">
        <title>Megaphylogeny resolves global patterns of mushroom evolution.</title>
        <authorList>
            <person name="Varga T."/>
            <person name="Krizsan K."/>
            <person name="Foldi C."/>
            <person name="Dima B."/>
            <person name="Sanchez-Garcia M."/>
            <person name="Sanchez-Ramirez S."/>
            <person name="Szollosi G.J."/>
            <person name="Szarkandi J.G."/>
            <person name="Papp V."/>
            <person name="Albert L."/>
            <person name="Andreopoulos W."/>
            <person name="Angelini C."/>
            <person name="Antonin V."/>
            <person name="Barry K.W."/>
            <person name="Bougher N.L."/>
            <person name="Buchanan P."/>
            <person name="Buyck B."/>
            <person name="Bense V."/>
            <person name="Catcheside P."/>
            <person name="Chovatia M."/>
            <person name="Cooper J."/>
            <person name="Damon W."/>
            <person name="Desjardin D."/>
            <person name="Finy P."/>
            <person name="Geml J."/>
            <person name="Haridas S."/>
            <person name="Hughes K."/>
            <person name="Justo A."/>
            <person name="Karasinski D."/>
            <person name="Kautmanova I."/>
            <person name="Kiss B."/>
            <person name="Kocsube S."/>
            <person name="Kotiranta H."/>
            <person name="LaButti K.M."/>
            <person name="Lechner B.E."/>
            <person name="Liimatainen K."/>
            <person name="Lipzen A."/>
            <person name="Lukacs Z."/>
            <person name="Mihaltcheva S."/>
            <person name="Morgado L.N."/>
            <person name="Niskanen T."/>
            <person name="Noordeloos M.E."/>
            <person name="Ohm R.A."/>
            <person name="Ortiz-Santana B."/>
            <person name="Ovrebo C."/>
            <person name="Racz N."/>
            <person name="Riley R."/>
            <person name="Savchenko A."/>
            <person name="Shiryaev A."/>
            <person name="Soop K."/>
            <person name="Spirin V."/>
            <person name="Szebenyi C."/>
            <person name="Tomsovsky M."/>
            <person name="Tulloss R.E."/>
            <person name="Uehling J."/>
            <person name="Grigoriev I.V."/>
            <person name="Vagvolgyi C."/>
            <person name="Papp T."/>
            <person name="Martin F.M."/>
            <person name="Miettinen O."/>
            <person name="Hibbett D.S."/>
            <person name="Nagy L.G."/>
        </authorList>
    </citation>
    <scope>NUCLEOTIDE SEQUENCE [LARGE SCALE GENOMIC DNA]</scope>
    <source>
        <strain evidence="11 12">CBS 121175</strain>
    </source>
</reference>
<evidence type="ECO:0000259" key="10">
    <source>
        <dbReference type="Pfam" id="PF05572"/>
    </source>
</evidence>
<dbReference type="SUPFAM" id="SSF55486">
    <property type="entry name" value="Metalloproteases ('zincins'), catalytic domain"/>
    <property type="match status" value="1"/>
</dbReference>
<protein>
    <recommendedName>
        <fullName evidence="10">Peptidase M43 pregnancy-associated plasma-A domain-containing protein</fullName>
    </recommendedName>
</protein>
<evidence type="ECO:0000256" key="1">
    <source>
        <dbReference type="ARBA" id="ARBA00008721"/>
    </source>
</evidence>
<gene>
    <name evidence="11" type="ORF">FA15DRAFT_667030</name>
</gene>
<proteinExistence type="inferred from homology"/>
<dbReference type="GO" id="GO:0006508">
    <property type="term" value="P:proteolysis"/>
    <property type="evidence" value="ECO:0007669"/>
    <property type="project" value="UniProtKB-KW"/>
</dbReference>
<comment type="similarity">
    <text evidence="1">Belongs to the peptidase M43B family.</text>
</comment>
<dbReference type="STRING" id="230819.A0A5C3L1Z3"/>
<sequence length="282" mass="31363">MGQVRNSTDLAGGSVQPISRSNDCGTRVFTPKEAAQQEEQFRTLAQSKGVTSQVRLLRSQPFVVPLYYHVVYESETFAGGYLTDTQIHAAVSLLNEGFSTSGMEFRLDGIQRHHNPTWFRLSEPNSDGWPHEWQMKTQTKIGGMDTLNVWTNGMNLAAGYARYPWDNLNGAVDGVVMKYDVIPGNGNQIRSGKSLTHEVGHWAGLYHTFDGGCTGNGDFVADTAAQGTATDFNGCHPRDTCPGQPGEDPVENFMDYSSDQCRNHFTWGQIDRMWTTFSTYRV</sequence>
<dbReference type="OrthoDB" id="536211at2759"/>
<evidence type="ECO:0000256" key="8">
    <source>
        <dbReference type="ARBA" id="ARBA00023157"/>
    </source>
</evidence>
<accession>A0A5C3L1Z3</accession>
<keyword evidence="5" id="KW-0378">Hydrolase</keyword>
<evidence type="ECO:0000313" key="12">
    <source>
        <dbReference type="Proteomes" id="UP000307440"/>
    </source>
</evidence>
<keyword evidence="7" id="KW-0482">Metalloprotease</keyword>
<keyword evidence="12" id="KW-1185">Reference proteome</keyword>
<dbReference type="PANTHER" id="PTHR47466:SF1">
    <property type="entry name" value="METALLOPROTEASE MEP1 (AFU_ORTHOLOGUE AFUA_1G07730)-RELATED"/>
    <property type="match status" value="1"/>
</dbReference>
<dbReference type="Gene3D" id="3.40.390.10">
    <property type="entry name" value="Collagenase (Catalytic Domain)"/>
    <property type="match status" value="1"/>
</dbReference>
<evidence type="ECO:0000256" key="9">
    <source>
        <dbReference type="SAM" id="MobiDB-lite"/>
    </source>
</evidence>
<dbReference type="Proteomes" id="UP000307440">
    <property type="component" value="Unassembled WGS sequence"/>
</dbReference>
<evidence type="ECO:0000256" key="4">
    <source>
        <dbReference type="ARBA" id="ARBA00022729"/>
    </source>
</evidence>
<evidence type="ECO:0000256" key="6">
    <source>
        <dbReference type="ARBA" id="ARBA00022833"/>
    </source>
</evidence>
<dbReference type="CDD" id="cd04275">
    <property type="entry name" value="ZnMc_pappalysin_like"/>
    <property type="match status" value="1"/>
</dbReference>
<dbReference type="EMBL" id="ML210171">
    <property type="protein sequence ID" value="TFK26750.1"/>
    <property type="molecule type" value="Genomic_DNA"/>
</dbReference>
<keyword evidence="4" id="KW-0732">Signal</keyword>
<keyword evidence="8" id="KW-1015">Disulfide bond</keyword>
<keyword evidence="6" id="KW-0862">Zinc</keyword>
<keyword evidence="3" id="KW-0479">Metal-binding</keyword>
<feature type="region of interest" description="Disordered" evidence="9">
    <location>
        <begin position="1"/>
        <end position="25"/>
    </location>
</feature>
<evidence type="ECO:0000256" key="3">
    <source>
        <dbReference type="ARBA" id="ARBA00022723"/>
    </source>
</evidence>